<organism evidence="2 3">
    <name type="scientific">Trypanosoma theileri</name>
    <dbReference type="NCBI Taxonomy" id="67003"/>
    <lineage>
        <taxon>Eukaryota</taxon>
        <taxon>Discoba</taxon>
        <taxon>Euglenozoa</taxon>
        <taxon>Kinetoplastea</taxon>
        <taxon>Metakinetoplastina</taxon>
        <taxon>Trypanosomatida</taxon>
        <taxon>Trypanosomatidae</taxon>
        <taxon>Trypanosoma</taxon>
    </lineage>
</organism>
<dbReference type="RefSeq" id="XP_028884815.1">
    <property type="nucleotide sequence ID" value="XM_029023619.1"/>
</dbReference>
<evidence type="ECO:0008006" key="4">
    <source>
        <dbReference type="Google" id="ProtNLM"/>
    </source>
</evidence>
<dbReference type="AlphaFoldDB" id="A0A1X0P2I6"/>
<feature type="compositionally biased region" description="Polar residues" evidence="1">
    <location>
        <begin position="285"/>
        <end position="294"/>
    </location>
</feature>
<protein>
    <recommendedName>
        <fullName evidence="4">RNA-binding protein</fullName>
    </recommendedName>
</protein>
<dbReference type="STRING" id="67003.A0A1X0P2I6"/>
<keyword evidence="3" id="KW-1185">Reference proteome</keyword>
<name>A0A1X0P2I6_9TRYP</name>
<dbReference type="Gene3D" id="3.10.450.50">
    <property type="match status" value="1"/>
</dbReference>
<dbReference type="InterPro" id="IPR032710">
    <property type="entry name" value="NTF2-like_dom_sf"/>
</dbReference>
<dbReference type="SUPFAM" id="SSF54427">
    <property type="entry name" value="NTF2-like"/>
    <property type="match status" value="1"/>
</dbReference>
<dbReference type="Proteomes" id="UP000192257">
    <property type="component" value="Unassembled WGS sequence"/>
</dbReference>
<gene>
    <name evidence="2" type="ORF">TM35_000071730</name>
</gene>
<proteinExistence type="predicted"/>
<feature type="compositionally biased region" description="Acidic residues" evidence="1">
    <location>
        <begin position="169"/>
        <end position="178"/>
    </location>
</feature>
<dbReference type="OrthoDB" id="251680at2759"/>
<dbReference type="VEuPathDB" id="TriTrypDB:TM35_000071730"/>
<reference evidence="2 3" key="1">
    <citation type="submission" date="2017-03" db="EMBL/GenBank/DDBJ databases">
        <title>An alternative strategy for trypanosome survival in the mammalian bloodstream revealed through genome and transcriptome analysis of the ubiquitous bovine parasite Trypanosoma (Megatrypanum) theileri.</title>
        <authorList>
            <person name="Kelly S."/>
            <person name="Ivens A."/>
            <person name="Mott A."/>
            <person name="O'Neill E."/>
            <person name="Emms D."/>
            <person name="Macleod O."/>
            <person name="Voorheis P."/>
            <person name="Matthews J."/>
            <person name="Matthews K."/>
            <person name="Carrington M."/>
        </authorList>
    </citation>
    <scope>NUCLEOTIDE SEQUENCE [LARGE SCALE GENOMIC DNA]</scope>
    <source>
        <strain evidence="2">Edinburgh</strain>
    </source>
</reference>
<dbReference type="EMBL" id="NBCO01000007">
    <property type="protein sequence ID" value="ORC90749.1"/>
    <property type="molecule type" value="Genomic_DNA"/>
</dbReference>
<evidence type="ECO:0000313" key="3">
    <source>
        <dbReference type="Proteomes" id="UP000192257"/>
    </source>
</evidence>
<dbReference type="GeneID" id="39983399"/>
<comment type="caution">
    <text evidence="2">The sequence shown here is derived from an EMBL/GenBank/DDBJ whole genome shotgun (WGS) entry which is preliminary data.</text>
</comment>
<accession>A0A1X0P2I6</accession>
<evidence type="ECO:0000313" key="2">
    <source>
        <dbReference type="EMBL" id="ORC90749.1"/>
    </source>
</evidence>
<sequence length="380" mass="41243">MLTPQEVACDFIPAFFERLASKPAELAEMYGPQSTLVIVDFENGTTEATGAEIPQTIEQWASILQGCALTVESYLAAPLYSGVNVYVTMKAESSAAWHYFHFVTTLESYSAGAYGPEAYYIRHQIMMRPGAAEKEQPAVQLTPEPEQKVEESLLQETAVENSVEAAVEQQEEEVEEPAVDVKRPAAAERTPTTVEPTTTTTTTTTTPTATTTTTTTTTNNNTAAPTNNVATQRTPAAPKSWASLASSAPKGEPRQPLKVTSHENGVSNETVEAPSAKSVQKEEQQVPSPKTQTKAPCAPAQAIGDRLMFNIDHAVSDEDIKSALGRLAANIVSLRNNSANGHVFIDFSDKEKVLDTLKANPPMIGTRKTRVNIYRQRTRQ</sequence>
<evidence type="ECO:0000256" key="1">
    <source>
        <dbReference type="SAM" id="MobiDB-lite"/>
    </source>
</evidence>
<feature type="compositionally biased region" description="Low complexity" evidence="1">
    <location>
        <begin position="187"/>
        <end position="231"/>
    </location>
</feature>
<feature type="region of interest" description="Disordered" evidence="1">
    <location>
        <begin position="169"/>
        <end position="296"/>
    </location>
</feature>